<dbReference type="InterPro" id="IPR006102">
    <property type="entry name" value="Ig-like_GH2"/>
</dbReference>
<dbReference type="Proteomes" id="UP001500582">
    <property type="component" value="Unassembled WGS sequence"/>
</dbReference>
<evidence type="ECO:0000313" key="9">
    <source>
        <dbReference type="Proteomes" id="UP001500582"/>
    </source>
</evidence>
<dbReference type="InterPro" id="IPR036156">
    <property type="entry name" value="Beta-gal/glucu_dom_sf"/>
</dbReference>
<dbReference type="PANTHER" id="PTHR42732">
    <property type="entry name" value="BETA-GALACTOSIDASE"/>
    <property type="match status" value="1"/>
</dbReference>
<dbReference type="Gene3D" id="2.60.40.10">
    <property type="entry name" value="Immunoglobulins"/>
    <property type="match status" value="1"/>
</dbReference>
<organism evidence="8 9">
    <name type="scientific">Mucilaginibacter gynuensis</name>
    <dbReference type="NCBI Taxonomy" id="1302236"/>
    <lineage>
        <taxon>Bacteria</taxon>
        <taxon>Pseudomonadati</taxon>
        <taxon>Bacteroidota</taxon>
        <taxon>Sphingobacteriia</taxon>
        <taxon>Sphingobacteriales</taxon>
        <taxon>Sphingobacteriaceae</taxon>
        <taxon>Mucilaginibacter</taxon>
    </lineage>
</organism>
<dbReference type="EMBL" id="BAABFT010000001">
    <property type="protein sequence ID" value="GAA4311141.1"/>
    <property type="molecule type" value="Genomic_DNA"/>
</dbReference>
<dbReference type="Gene3D" id="2.60.120.260">
    <property type="entry name" value="Galactose-binding domain-like"/>
    <property type="match status" value="2"/>
</dbReference>
<dbReference type="RefSeq" id="WP_345209508.1">
    <property type="nucleotide sequence ID" value="NZ_BAABFT010000001.1"/>
</dbReference>
<dbReference type="PROSITE" id="PS51257">
    <property type="entry name" value="PROKAR_LIPOPROTEIN"/>
    <property type="match status" value="1"/>
</dbReference>
<gene>
    <name evidence="8" type="ORF">GCM10023149_06040</name>
</gene>
<dbReference type="Gene3D" id="3.20.20.80">
    <property type="entry name" value="Glycosidases"/>
    <property type="match status" value="1"/>
</dbReference>
<accession>A0ABP8FUE8</accession>
<keyword evidence="3" id="KW-0326">Glycosidase</keyword>
<reference evidence="9" key="1">
    <citation type="journal article" date="2019" name="Int. J. Syst. Evol. Microbiol.">
        <title>The Global Catalogue of Microorganisms (GCM) 10K type strain sequencing project: providing services to taxonomists for standard genome sequencing and annotation.</title>
        <authorList>
            <consortium name="The Broad Institute Genomics Platform"/>
            <consortium name="The Broad Institute Genome Sequencing Center for Infectious Disease"/>
            <person name="Wu L."/>
            <person name="Ma J."/>
        </authorList>
    </citation>
    <scope>NUCLEOTIDE SEQUENCE [LARGE SCALE GENOMIC DNA]</scope>
    <source>
        <strain evidence="9">JCM 17705</strain>
    </source>
</reference>
<feature type="signal peptide" evidence="4">
    <location>
        <begin position="1"/>
        <end position="27"/>
    </location>
</feature>
<feature type="domain" description="Glycoside hydrolase family 2 catalytic" evidence="6">
    <location>
        <begin position="327"/>
        <end position="488"/>
    </location>
</feature>
<evidence type="ECO:0000256" key="2">
    <source>
        <dbReference type="ARBA" id="ARBA00022801"/>
    </source>
</evidence>
<dbReference type="InterPro" id="IPR006103">
    <property type="entry name" value="Glyco_hydro_2_cat"/>
</dbReference>
<dbReference type="Pfam" id="PF02837">
    <property type="entry name" value="Glyco_hydro_2_N"/>
    <property type="match status" value="1"/>
</dbReference>
<feature type="chain" id="PRO_5046182618" description="Glycosyl hydrolase family 2" evidence="4">
    <location>
        <begin position="28"/>
        <end position="764"/>
    </location>
</feature>
<keyword evidence="9" id="KW-1185">Reference proteome</keyword>
<evidence type="ECO:0000313" key="8">
    <source>
        <dbReference type="EMBL" id="GAA4311141.1"/>
    </source>
</evidence>
<comment type="similarity">
    <text evidence="1">Belongs to the glycosyl hydrolase 2 family.</text>
</comment>
<dbReference type="InterPro" id="IPR008979">
    <property type="entry name" value="Galactose-bd-like_sf"/>
</dbReference>
<proteinExistence type="inferred from homology"/>
<feature type="domain" description="Glycosyl hydrolases family 2 sugar binding" evidence="7">
    <location>
        <begin position="94"/>
        <end position="180"/>
    </location>
</feature>
<evidence type="ECO:0000256" key="4">
    <source>
        <dbReference type="SAM" id="SignalP"/>
    </source>
</evidence>
<dbReference type="InterPro" id="IPR013783">
    <property type="entry name" value="Ig-like_fold"/>
</dbReference>
<comment type="caution">
    <text evidence="8">The sequence shown here is derived from an EMBL/GenBank/DDBJ whole genome shotgun (WGS) entry which is preliminary data.</text>
</comment>
<evidence type="ECO:0000259" key="5">
    <source>
        <dbReference type="Pfam" id="PF00703"/>
    </source>
</evidence>
<evidence type="ECO:0000256" key="1">
    <source>
        <dbReference type="ARBA" id="ARBA00007401"/>
    </source>
</evidence>
<dbReference type="InterPro" id="IPR051913">
    <property type="entry name" value="GH2_Domain-Containing"/>
</dbReference>
<sequence length="764" mass="85627">MTNKFRSRIIRICCLFASLLAGCVSHAQDWTMKKAPLMTKWAADINVNSPLPEYPRPQMVRKDWLNLNGLWEFKSGKASDAVPVGDKLPGKILVPYPVESALSGVMEHHDRLWYRRTFTVPQAWGNKRVLMHFGATDWEAEVYINGKSLGVHKGGYDEISLDVTPYLTKNKEQEVLVRVYDPTEGYGQPRGKQENPPHGNLIMYTPVTGIWQTVWIEPVQNISIKHLKLVPDVDGNRLKIKVDTAGTGNNIQMVATVKDGGKVIGTVSGNAGAELSIPVKNAKLWSPDNPFLYDLTVEVKSGNIIVDKVDSYFGMRKISVEQVGNVKKIFLNNKPLYNLGFLDQGFWPDGIYTAPTDEALKFDVQVQKDFGYNMVRKHIKVEPQRWYYWADKLGLMVWQDMPSANSYRHNPPPVDTVQYRKELERMVDGRFNSPAIVTWVLFNETQGQKASDGSNLTQRMYDVVKAKDPNRLVNPASDNIYKDYIGDILDYHSYPGPKAVDSKTMATACGEFGSVGLVLNGHEWLAGKGVSGIMVKTAKELEDTYETYINMLAEFKAKNGMSGAVFTQLADVEQEINGFLSYDRVSKVNIPKVRAMNERLINQTIADTQQLLPDATTTAQVWKYTVTQPSADWFKPDFKTAGWKSGKGGFGAGSPPNSIVNTEWNTGDIWLRKEFKTGKLTASDLDNISFHIYHDEDYEIYLNGILVASAKGYTSNYVTVPLSADAKKVLKPNAINTIAVHCHQNGGGQYIDVGLFKVNYKSDR</sequence>
<evidence type="ECO:0000259" key="6">
    <source>
        <dbReference type="Pfam" id="PF02836"/>
    </source>
</evidence>
<keyword evidence="2" id="KW-0378">Hydrolase</keyword>
<protein>
    <recommendedName>
        <fullName evidence="10">Glycosyl hydrolase family 2</fullName>
    </recommendedName>
</protein>
<evidence type="ECO:0008006" key="10">
    <source>
        <dbReference type="Google" id="ProtNLM"/>
    </source>
</evidence>
<dbReference type="SUPFAM" id="SSF51445">
    <property type="entry name" value="(Trans)glycosidases"/>
    <property type="match status" value="1"/>
</dbReference>
<evidence type="ECO:0000259" key="7">
    <source>
        <dbReference type="Pfam" id="PF02837"/>
    </source>
</evidence>
<dbReference type="SUPFAM" id="SSF49785">
    <property type="entry name" value="Galactose-binding domain-like"/>
    <property type="match status" value="2"/>
</dbReference>
<dbReference type="Pfam" id="PF02836">
    <property type="entry name" value="Glyco_hydro_2_C"/>
    <property type="match status" value="1"/>
</dbReference>
<dbReference type="InterPro" id="IPR006104">
    <property type="entry name" value="Glyco_hydro_2_N"/>
</dbReference>
<dbReference type="InterPro" id="IPR017853">
    <property type="entry name" value="GH"/>
</dbReference>
<feature type="domain" description="Glycoside hydrolase family 2 immunoglobulin-like beta-sandwich" evidence="5">
    <location>
        <begin position="223"/>
        <end position="316"/>
    </location>
</feature>
<name>A0ABP8FUE8_9SPHI</name>
<dbReference type="SUPFAM" id="SSF49303">
    <property type="entry name" value="beta-Galactosidase/glucuronidase domain"/>
    <property type="match status" value="1"/>
</dbReference>
<evidence type="ECO:0000256" key="3">
    <source>
        <dbReference type="ARBA" id="ARBA00023295"/>
    </source>
</evidence>
<keyword evidence="4" id="KW-0732">Signal</keyword>
<dbReference type="PANTHER" id="PTHR42732:SF2">
    <property type="entry name" value="BETA-MANNOSIDASE"/>
    <property type="match status" value="1"/>
</dbReference>
<dbReference type="Pfam" id="PF00703">
    <property type="entry name" value="Glyco_hydro_2"/>
    <property type="match status" value="1"/>
</dbReference>